<evidence type="ECO:0000313" key="2">
    <source>
        <dbReference type="EMBL" id="SDM67984.1"/>
    </source>
</evidence>
<feature type="transmembrane region" description="Helical" evidence="1">
    <location>
        <begin position="12"/>
        <end position="33"/>
    </location>
</feature>
<keyword evidence="1" id="KW-0812">Transmembrane</keyword>
<proteinExistence type="predicted"/>
<organism evidence="2 3">
    <name type="scientific">Methylobacterium phyllostachyos</name>
    <dbReference type="NCBI Taxonomy" id="582672"/>
    <lineage>
        <taxon>Bacteria</taxon>
        <taxon>Pseudomonadati</taxon>
        <taxon>Pseudomonadota</taxon>
        <taxon>Alphaproteobacteria</taxon>
        <taxon>Hyphomicrobiales</taxon>
        <taxon>Methylobacteriaceae</taxon>
        <taxon>Methylobacterium</taxon>
    </lineage>
</organism>
<keyword evidence="3" id="KW-1185">Reference proteome</keyword>
<keyword evidence="1" id="KW-0472">Membrane</keyword>
<dbReference type="EMBL" id="FNHS01000003">
    <property type="protein sequence ID" value="SDM67984.1"/>
    <property type="molecule type" value="Genomic_DNA"/>
</dbReference>
<dbReference type="Proteomes" id="UP000198704">
    <property type="component" value="Unassembled WGS sequence"/>
</dbReference>
<protein>
    <submittedName>
        <fullName evidence="2">Uncharacterized protein</fullName>
    </submittedName>
</protein>
<gene>
    <name evidence="2" type="ORF">SAMN05216360_10392</name>
</gene>
<reference evidence="3" key="1">
    <citation type="submission" date="2016-10" db="EMBL/GenBank/DDBJ databases">
        <authorList>
            <person name="Varghese N."/>
            <person name="Submissions S."/>
        </authorList>
    </citation>
    <scope>NUCLEOTIDE SEQUENCE [LARGE SCALE GENOMIC DNA]</scope>
    <source>
        <strain evidence="3">BL47</strain>
    </source>
</reference>
<dbReference type="OrthoDB" id="9904349at2"/>
<name>A0A1G9V756_9HYPH</name>
<dbReference type="STRING" id="582672.SAMN05216360_10392"/>
<dbReference type="AlphaFoldDB" id="A0A1G9V756"/>
<keyword evidence="1" id="KW-1133">Transmembrane helix</keyword>
<evidence type="ECO:0000256" key="1">
    <source>
        <dbReference type="SAM" id="Phobius"/>
    </source>
</evidence>
<evidence type="ECO:0000313" key="3">
    <source>
        <dbReference type="Proteomes" id="UP000198704"/>
    </source>
</evidence>
<accession>A0A1G9V756</accession>
<dbReference type="RefSeq" id="WP_091714062.1">
    <property type="nucleotide sequence ID" value="NZ_FNHS01000003.1"/>
</dbReference>
<sequence length="112" mass="12205">MTLDPTVSLGALLAIGVTLFLAALAGYAGYVTVKNKVTEVEGRARDTDKAVEAYGTALAELRLHVSETCVKKEDLKDIEKRLTTKMDTVEHSIRNALTEVVKAMRPSRKGDE</sequence>